<organism evidence="5 6">
    <name type="scientific">Streptomyces venezuelae</name>
    <dbReference type="NCBI Taxonomy" id="54571"/>
    <lineage>
        <taxon>Bacteria</taxon>
        <taxon>Bacillati</taxon>
        <taxon>Actinomycetota</taxon>
        <taxon>Actinomycetes</taxon>
        <taxon>Kitasatosporales</taxon>
        <taxon>Streptomycetaceae</taxon>
        <taxon>Streptomyces</taxon>
    </lineage>
</organism>
<dbReference type="GO" id="GO:0015074">
    <property type="term" value="P:DNA integration"/>
    <property type="evidence" value="ECO:0007669"/>
    <property type="project" value="InterPro"/>
</dbReference>
<evidence type="ECO:0000259" key="3">
    <source>
        <dbReference type="PROSITE" id="PS51898"/>
    </source>
</evidence>
<dbReference type="InterPro" id="IPR050090">
    <property type="entry name" value="Tyrosine_recombinase_XerCD"/>
</dbReference>
<evidence type="ECO:0000256" key="1">
    <source>
        <dbReference type="ARBA" id="ARBA00023172"/>
    </source>
</evidence>
<dbReference type="InterPro" id="IPR002104">
    <property type="entry name" value="Integrase_catalytic"/>
</dbReference>
<reference evidence="5 6" key="1">
    <citation type="submission" date="2018-05" db="EMBL/GenBank/DDBJ databases">
        <title>Streptomyces venezuelae.</title>
        <authorList>
            <person name="Kim W."/>
            <person name="Lee N."/>
            <person name="Cho B.-K."/>
        </authorList>
    </citation>
    <scope>NUCLEOTIDE SEQUENCE [LARGE SCALE GENOMIC DNA]</scope>
    <source>
        <strain evidence="5 6">ATCC 15068</strain>
    </source>
</reference>
<dbReference type="PANTHER" id="PTHR30349">
    <property type="entry name" value="PHAGE INTEGRASE-RELATED"/>
    <property type="match status" value="1"/>
</dbReference>
<evidence type="ECO:0000313" key="4">
    <source>
        <dbReference type="EMBL" id="QES20448.1"/>
    </source>
</evidence>
<dbReference type="InterPro" id="IPR013762">
    <property type="entry name" value="Integrase-like_cat_sf"/>
</dbReference>
<dbReference type="PROSITE" id="PS51898">
    <property type="entry name" value="TYR_RECOMBINASE"/>
    <property type="match status" value="1"/>
</dbReference>
<sequence>MTDWSYTVRIWSIRKRPYRKPYQLRWQVGTKPHSESFLTLGLAESRRAQFITATREGEPWDIDSGLPKSMVQKAKDISWYQHARNYVEMKWDHSPASTRRNLAEAMATVTMALLKDTKGMADHKAVRRALYTWGFNVNRWKEETPEDVASLLSWVERKSVPTSNLADRILVRRALDACTRRLDGKTSAGTVIARKRAIFHQALGLAVEAELLSENPIPAIKWKAPEKVEEEVDPEAVPDPEQAAALLAAVGKQGARGRHMEAFFGCMYYSAARPGELVGLRLQECDLPRRGWGLIRLRESRARSGSSWTDTGEAHDRRGLKHRTRKAVRHVPIPPELVAMLRWHVTLYGTHADGRLFRTARGGMVQESGYGEVWAGARGDVLTPAEQETKLAKRPYDLRHAAVSTWLSSGVEPQLVAQRAGHSTGVLFRVYAKFLKGGDEAANAKISARLNQHRASGPATA</sequence>
<dbReference type="AlphaFoldDB" id="A0A5P2AYU4"/>
<dbReference type="InterPro" id="IPR011010">
    <property type="entry name" value="DNA_brk_join_enz"/>
</dbReference>
<feature type="domain" description="Tyr recombinase" evidence="3">
    <location>
        <begin position="232"/>
        <end position="446"/>
    </location>
</feature>
<dbReference type="OrthoDB" id="3773913at2"/>
<dbReference type="PANTHER" id="PTHR30349:SF64">
    <property type="entry name" value="PROPHAGE INTEGRASE INTD-RELATED"/>
    <property type="match status" value="1"/>
</dbReference>
<dbReference type="GO" id="GO:0006310">
    <property type="term" value="P:DNA recombination"/>
    <property type="evidence" value="ECO:0007669"/>
    <property type="project" value="UniProtKB-KW"/>
</dbReference>
<proteinExistence type="predicted"/>
<name>A0A5P2AYU4_STRVZ</name>
<feature type="region of interest" description="Disordered" evidence="2">
    <location>
        <begin position="305"/>
        <end position="325"/>
    </location>
</feature>
<keyword evidence="1" id="KW-0233">DNA recombination</keyword>
<dbReference type="EMBL" id="CP029194">
    <property type="protein sequence ID" value="QES23472.1"/>
    <property type="molecule type" value="Genomic_DNA"/>
</dbReference>
<dbReference type="EMBL" id="CP029194">
    <property type="protein sequence ID" value="QES20448.1"/>
    <property type="molecule type" value="Genomic_DNA"/>
</dbReference>
<evidence type="ECO:0000313" key="5">
    <source>
        <dbReference type="EMBL" id="QES23472.1"/>
    </source>
</evidence>
<evidence type="ECO:0000256" key="2">
    <source>
        <dbReference type="SAM" id="MobiDB-lite"/>
    </source>
</evidence>
<accession>A0A5P2AYU4</accession>
<dbReference type="Gene3D" id="1.10.443.10">
    <property type="entry name" value="Intergrase catalytic core"/>
    <property type="match status" value="1"/>
</dbReference>
<dbReference type="GO" id="GO:0003677">
    <property type="term" value="F:DNA binding"/>
    <property type="evidence" value="ECO:0007669"/>
    <property type="project" value="InterPro"/>
</dbReference>
<dbReference type="SUPFAM" id="SSF56349">
    <property type="entry name" value="DNA breaking-rejoining enzymes"/>
    <property type="match status" value="1"/>
</dbReference>
<evidence type="ECO:0000313" key="6">
    <source>
        <dbReference type="Proteomes" id="UP000324106"/>
    </source>
</evidence>
<protein>
    <submittedName>
        <fullName evidence="5">Site-specific integrase</fullName>
    </submittedName>
</protein>
<dbReference type="RefSeq" id="WP_150267120.1">
    <property type="nucleotide sequence ID" value="NZ_CP029194.1"/>
</dbReference>
<gene>
    <name evidence="4" type="ORF">DEJ46_16065</name>
    <name evidence="5" type="ORF">DEJ46_33690</name>
</gene>
<dbReference type="Proteomes" id="UP000324106">
    <property type="component" value="Chromosome"/>
</dbReference>